<dbReference type="EMBL" id="MU003497">
    <property type="protein sequence ID" value="KAF2474803.1"/>
    <property type="molecule type" value="Genomic_DNA"/>
</dbReference>
<organism evidence="1 2">
    <name type="scientific">Lindgomyces ingoldianus</name>
    <dbReference type="NCBI Taxonomy" id="673940"/>
    <lineage>
        <taxon>Eukaryota</taxon>
        <taxon>Fungi</taxon>
        <taxon>Dikarya</taxon>
        <taxon>Ascomycota</taxon>
        <taxon>Pezizomycotina</taxon>
        <taxon>Dothideomycetes</taxon>
        <taxon>Pleosporomycetidae</taxon>
        <taxon>Pleosporales</taxon>
        <taxon>Lindgomycetaceae</taxon>
        <taxon>Lindgomyces</taxon>
    </lineage>
</organism>
<comment type="caution">
    <text evidence="1">The sequence shown here is derived from an EMBL/GenBank/DDBJ whole genome shotgun (WGS) entry which is preliminary data.</text>
</comment>
<keyword evidence="2" id="KW-1185">Reference proteome</keyword>
<evidence type="ECO:0000313" key="1">
    <source>
        <dbReference type="EMBL" id="KAF2474803.1"/>
    </source>
</evidence>
<accession>A0ACB6R7M0</accession>
<reference evidence="1" key="1">
    <citation type="journal article" date="2020" name="Stud. Mycol.">
        <title>101 Dothideomycetes genomes: a test case for predicting lifestyles and emergence of pathogens.</title>
        <authorList>
            <person name="Haridas S."/>
            <person name="Albert R."/>
            <person name="Binder M."/>
            <person name="Bloem J."/>
            <person name="Labutti K."/>
            <person name="Salamov A."/>
            <person name="Andreopoulos B."/>
            <person name="Baker S."/>
            <person name="Barry K."/>
            <person name="Bills G."/>
            <person name="Bluhm B."/>
            <person name="Cannon C."/>
            <person name="Castanera R."/>
            <person name="Culley D."/>
            <person name="Daum C."/>
            <person name="Ezra D."/>
            <person name="Gonzalez J."/>
            <person name="Henrissat B."/>
            <person name="Kuo A."/>
            <person name="Liang C."/>
            <person name="Lipzen A."/>
            <person name="Lutzoni F."/>
            <person name="Magnuson J."/>
            <person name="Mondo S."/>
            <person name="Nolan M."/>
            <person name="Ohm R."/>
            <person name="Pangilinan J."/>
            <person name="Park H.-J."/>
            <person name="Ramirez L."/>
            <person name="Alfaro M."/>
            <person name="Sun H."/>
            <person name="Tritt A."/>
            <person name="Yoshinaga Y."/>
            <person name="Zwiers L.-H."/>
            <person name="Turgeon B."/>
            <person name="Goodwin S."/>
            <person name="Spatafora J."/>
            <person name="Crous P."/>
            <person name="Grigoriev I."/>
        </authorList>
    </citation>
    <scope>NUCLEOTIDE SEQUENCE</scope>
    <source>
        <strain evidence="1">ATCC 200398</strain>
    </source>
</reference>
<gene>
    <name evidence="1" type="ORF">BDR25DRAFT_311225</name>
</gene>
<proteinExistence type="predicted"/>
<evidence type="ECO:0000313" key="2">
    <source>
        <dbReference type="Proteomes" id="UP000799755"/>
    </source>
</evidence>
<sequence>MPVPFSLLPILICILTLLPPTTVIAQPFSRSLPINTTLKSLVYSGSGCSPGTVSSSLTSSALTLSFDNMYAQIGPGVPVSQNRKNCQINVEIVTDALWRFVVGWDASGAGEREMGTRIMGNMMLEEGVNATFSAGYEMLAGVEAGKSSSNTTFHGPLSGAFDQKLLALDGGEDGVVSKCGGGILRVTDQLRLMAPRNASVSGSLGPQEGSAKFVQETRLAWRAC</sequence>
<name>A0ACB6R7M0_9PLEO</name>
<protein>
    <submittedName>
        <fullName evidence="1">Uncharacterized protein</fullName>
    </submittedName>
</protein>
<dbReference type="Proteomes" id="UP000799755">
    <property type="component" value="Unassembled WGS sequence"/>
</dbReference>